<evidence type="ECO:0000313" key="3">
    <source>
        <dbReference type="Proteomes" id="UP000000305"/>
    </source>
</evidence>
<dbReference type="HOGENOM" id="CLU_987846_0_0_1"/>
<feature type="region of interest" description="Disordered" evidence="1">
    <location>
        <begin position="106"/>
        <end position="126"/>
    </location>
</feature>
<keyword evidence="3" id="KW-1185">Reference proteome</keyword>
<dbReference type="Proteomes" id="UP000000305">
    <property type="component" value="Unassembled WGS sequence"/>
</dbReference>
<evidence type="ECO:0000256" key="1">
    <source>
        <dbReference type="SAM" id="MobiDB-lite"/>
    </source>
</evidence>
<name>E9FSY5_DAPPU</name>
<protein>
    <submittedName>
        <fullName evidence="2">Uncharacterized protein</fullName>
    </submittedName>
</protein>
<evidence type="ECO:0000313" key="2">
    <source>
        <dbReference type="EMBL" id="EFX89734.1"/>
    </source>
</evidence>
<dbReference type="AlphaFoldDB" id="E9FSY5"/>
<dbReference type="InParanoid" id="E9FSY5"/>
<dbReference type="EMBL" id="GL732524">
    <property type="protein sequence ID" value="EFX89734.1"/>
    <property type="molecule type" value="Genomic_DNA"/>
</dbReference>
<reference evidence="2 3" key="1">
    <citation type="journal article" date="2011" name="Science">
        <title>The ecoresponsive genome of Daphnia pulex.</title>
        <authorList>
            <person name="Colbourne J.K."/>
            <person name="Pfrender M.E."/>
            <person name="Gilbert D."/>
            <person name="Thomas W.K."/>
            <person name="Tucker A."/>
            <person name="Oakley T.H."/>
            <person name="Tokishita S."/>
            <person name="Aerts A."/>
            <person name="Arnold G.J."/>
            <person name="Basu M.K."/>
            <person name="Bauer D.J."/>
            <person name="Caceres C.E."/>
            <person name="Carmel L."/>
            <person name="Casola C."/>
            <person name="Choi J.H."/>
            <person name="Detter J.C."/>
            <person name="Dong Q."/>
            <person name="Dusheyko S."/>
            <person name="Eads B.D."/>
            <person name="Frohlich T."/>
            <person name="Geiler-Samerotte K.A."/>
            <person name="Gerlach D."/>
            <person name="Hatcher P."/>
            <person name="Jogdeo S."/>
            <person name="Krijgsveld J."/>
            <person name="Kriventseva E.V."/>
            <person name="Kultz D."/>
            <person name="Laforsch C."/>
            <person name="Lindquist E."/>
            <person name="Lopez J."/>
            <person name="Manak J.R."/>
            <person name="Muller J."/>
            <person name="Pangilinan J."/>
            <person name="Patwardhan R.P."/>
            <person name="Pitluck S."/>
            <person name="Pritham E.J."/>
            <person name="Rechtsteiner A."/>
            <person name="Rho M."/>
            <person name="Rogozin I.B."/>
            <person name="Sakarya O."/>
            <person name="Salamov A."/>
            <person name="Schaack S."/>
            <person name="Shapiro H."/>
            <person name="Shiga Y."/>
            <person name="Skalitzky C."/>
            <person name="Smith Z."/>
            <person name="Souvorov A."/>
            <person name="Sung W."/>
            <person name="Tang Z."/>
            <person name="Tsuchiya D."/>
            <person name="Tu H."/>
            <person name="Vos H."/>
            <person name="Wang M."/>
            <person name="Wolf Y.I."/>
            <person name="Yamagata H."/>
            <person name="Yamada T."/>
            <person name="Ye Y."/>
            <person name="Shaw J.R."/>
            <person name="Andrews J."/>
            <person name="Crease T.J."/>
            <person name="Tang H."/>
            <person name="Lucas S.M."/>
            <person name="Robertson H.M."/>
            <person name="Bork P."/>
            <person name="Koonin E.V."/>
            <person name="Zdobnov E.M."/>
            <person name="Grigoriev I.V."/>
            <person name="Lynch M."/>
            <person name="Boore J.L."/>
        </authorList>
    </citation>
    <scope>NUCLEOTIDE SEQUENCE [LARGE SCALE GENOMIC DNA]</scope>
</reference>
<accession>E9FSY5</accession>
<feature type="compositionally biased region" description="Basic residues" evidence="1">
    <location>
        <begin position="1"/>
        <end position="32"/>
    </location>
</feature>
<dbReference type="KEGG" id="dpx:DAPPUDRAFT_233016"/>
<gene>
    <name evidence="2" type="ORF">DAPPUDRAFT_233016</name>
</gene>
<organism evidence="2 3">
    <name type="scientific">Daphnia pulex</name>
    <name type="common">Water flea</name>
    <dbReference type="NCBI Taxonomy" id="6669"/>
    <lineage>
        <taxon>Eukaryota</taxon>
        <taxon>Metazoa</taxon>
        <taxon>Ecdysozoa</taxon>
        <taxon>Arthropoda</taxon>
        <taxon>Crustacea</taxon>
        <taxon>Branchiopoda</taxon>
        <taxon>Diplostraca</taxon>
        <taxon>Cladocera</taxon>
        <taxon>Anomopoda</taxon>
        <taxon>Daphniidae</taxon>
        <taxon>Daphnia</taxon>
    </lineage>
</organism>
<feature type="region of interest" description="Disordered" evidence="1">
    <location>
        <begin position="1"/>
        <end position="37"/>
    </location>
</feature>
<feature type="compositionally biased region" description="Basic and acidic residues" evidence="1">
    <location>
        <begin position="107"/>
        <end position="119"/>
    </location>
</feature>
<proteinExistence type="predicted"/>
<sequence>MTTTPRRWKLRKSIANKQKKKKKKKKKRRTNKKAWESAQQESCDWRLFERRGFDTVKKMDKGKEWDDNIVWGEIKTSVATTWAIRSREVVMYHGQPLLLHLSIQRGEQGRPRAAKDKHGTTTNSAEQRRAALRRLMLLIQTDGGPKSMSGKGGRHTPAVREKQTLCKSGWNDLFFRSSTALITQRLAQIKRENFIMAAAAAAGPAHKGRWWVLRPAWGSPRPDVIILCVRKKKKKKEKGRIWNKKCSHKKKMKGDTRHNWPSGDMADIKNGVLFRESASDDS</sequence>